<dbReference type="PANTHER" id="PTHR33119">
    <property type="entry name" value="IFI3P"/>
    <property type="match status" value="1"/>
</dbReference>
<evidence type="ECO:0000259" key="1">
    <source>
        <dbReference type="Pfam" id="PF14033"/>
    </source>
</evidence>
<protein>
    <submittedName>
        <fullName evidence="3">Uncharacterized protein</fullName>
    </submittedName>
</protein>
<dbReference type="EMBL" id="JANBPK010000497">
    <property type="protein sequence ID" value="KAJ2935490.1"/>
    <property type="molecule type" value="Genomic_DNA"/>
</dbReference>
<feature type="domain" description="DUF4246" evidence="1">
    <location>
        <begin position="45"/>
        <end position="194"/>
    </location>
</feature>
<dbReference type="InterPro" id="IPR049192">
    <property type="entry name" value="DUF4246_C"/>
</dbReference>
<reference evidence="3" key="1">
    <citation type="submission" date="2022-06" db="EMBL/GenBank/DDBJ databases">
        <title>Genome Sequence of Candolleomyces eurysporus.</title>
        <authorList>
            <person name="Buettner E."/>
        </authorList>
    </citation>
    <scope>NUCLEOTIDE SEQUENCE</scope>
    <source>
        <strain evidence="3">VTCC 930004</strain>
    </source>
</reference>
<accession>A0A9W8JIS6</accession>
<dbReference type="Pfam" id="PF21666">
    <property type="entry name" value="DUF4246_N"/>
    <property type="match status" value="1"/>
</dbReference>
<dbReference type="InterPro" id="IPR025340">
    <property type="entry name" value="DUF4246"/>
</dbReference>
<dbReference type="Proteomes" id="UP001140091">
    <property type="component" value="Unassembled WGS sequence"/>
</dbReference>
<dbReference type="PANTHER" id="PTHR33119:SF1">
    <property type="entry name" value="FE2OG DIOXYGENASE DOMAIN-CONTAINING PROTEIN"/>
    <property type="match status" value="1"/>
</dbReference>
<evidence type="ECO:0000313" key="3">
    <source>
        <dbReference type="EMBL" id="KAJ2935490.1"/>
    </source>
</evidence>
<gene>
    <name evidence="3" type="ORF">H1R20_g1604</name>
</gene>
<dbReference type="OrthoDB" id="415532at2759"/>
<comment type="caution">
    <text evidence="3">The sequence shown here is derived from an EMBL/GenBank/DDBJ whole genome shotgun (WGS) entry which is preliminary data.</text>
</comment>
<evidence type="ECO:0000313" key="4">
    <source>
        <dbReference type="Proteomes" id="UP001140091"/>
    </source>
</evidence>
<dbReference type="AlphaFoldDB" id="A0A9W8JIS6"/>
<proteinExistence type="predicted"/>
<keyword evidence="4" id="KW-1185">Reference proteome</keyword>
<sequence>MLRFMNSVTDKPEWVRKVFEREIVDKWRGEVVTPGASPETEFTLKMFDYCIKELQDLAPRHLESLNGAIKVYNGDVYKSDAAVPQQTKLALQQAVRTLEDIPDHHKDWHPGSNDKVLDLVHPSLFPLIYGKTRVLPAGSEVTNLEDCVKRCGEGEVLHLPKPRFPNLVEPDDDTSGGYSKTFQWLPCEVDISGNEPK</sequence>
<evidence type="ECO:0000259" key="2">
    <source>
        <dbReference type="Pfam" id="PF21666"/>
    </source>
</evidence>
<feature type="non-terminal residue" evidence="3">
    <location>
        <position position="197"/>
    </location>
</feature>
<dbReference type="Pfam" id="PF14033">
    <property type="entry name" value="DUF4246"/>
    <property type="match status" value="1"/>
</dbReference>
<dbReference type="InterPro" id="IPR049207">
    <property type="entry name" value="DUF4246_N"/>
</dbReference>
<feature type="domain" description="DUF4246" evidence="2">
    <location>
        <begin position="1"/>
        <end position="30"/>
    </location>
</feature>
<name>A0A9W8JIS6_9AGAR</name>
<organism evidence="3 4">
    <name type="scientific">Candolleomyces eurysporus</name>
    <dbReference type="NCBI Taxonomy" id="2828524"/>
    <lineage>
        <taxon>Eukaryota</taxon>
        <taxon>Fungi</taxon>
        <taxon>Dikarya</taxon>
        <taxon>Basidiomycota</taxon>
        <taxon>Agaricomycotina</taxon>
        <taxon>Agaricomycetes</taxon>
        <taxon>Agaricomycetidae</taxon>
        <taxon>Agaricales</taxon>
        <taxon>Agaricineae</taxon>
        <taxon>Psathyrellaceae</taxon>
        <taxon>Candolleomyces</taxon>
    </lineage>
</organism>